<name>A0A182IH00_ANOAR</name>
<dbReference type="VEuPathDB" id="VectorBase:AARA014735"/>
<evidence type="ECO:0000313" key="1">
    <source>
        <dbReference type="EnsemblMetazoa" id="AARA014735-PA"/>
    </source>
</evidence>
<proteinExistence type="predicted"/>
<dbReference type="EnsemblMetazoa" id="AARA014735-RA">
    <property type="protein sequence ID" value="AARA014735-PA"/>
    <property type="gene ID" value="AARA014735"/>
</dbReference>
<evidence type="ECO:0000313" key="2">
    <source>
        <dbReference type="Proteomes" id="UP000075840"/>
    </source>
</evidence>
<dbReference type="AlphaFoldDB" id="A0A182IH00"/>
<dbReference type="EMBL" id="APCN01003808">
    <property type="status" value="NOT_ANNOTATED_CDS"/>
    <property type="molecule type" value="Genomic_DNA"/>
</dbReference>
<dbReference type="EMBL" id="APCN01003807">
    <property type="status" value="NOT_ANNOTATED_CDS"/>
    <property type="molecule type" value="Genomic_DNA"/>
</dbReference>
<accession>A0A182IH00</accession>
<organism evidence="1 2">
    <name type="scientific">Anopheles arabiensis</name>
    <name type="common">Mosquito</name>
    <dbReference type="NCBI Taxonomy" id="7173"/>
    <lineage>
        <taxon>Eukaryota</taxon>
        <taxon>Metazoa</taxon>
        <taxon>Ecdysozoa</taxon>
        <taxon>Arthropoda</taxon>
        <taxon>Hexapoda</taxon>
        <taxon>Insecta</taxon>
        <taxon>Pterygota</taxon>
        <taxon>Neoptera</taxon>
        <taxon>Endopterygota</taxon>
        <taxon>Diptera</taxon>
        <taxon>Nematocera</taxon>
        <taxon>Culicoidea</taxon>
        <taxon>Culicidae</taxon>
        <taxon>Anophelinae</taxon>
        <taxon>Anopheles</taxon>
    </lineage>
</organism>
<dbReference type="Proteomes" id="UP000075840">
    <property type="component" value="Unassembled WGS sequence"/>
</dbReference>
<protein>
    <submittedName>
        <fullName evidence="1">Uncharacterized protein</fullName>
    </submittedName>
</protein>
<sequence>HTHTHTQKELQQNASPKCRRLIHLTVGRLYIKRKEKVKVKHDAQQIIQHNRKREKKNEHVQIQITVNDATERKENSPYRGNKVLPC</sequence>
<reference evidence="1" key="1">
    <citation type="submission" date="2022-08" db="UniProtKB">
        <authorList>
            <consortium name="EnsemblMetazoa"/>
        </authorList>
    </citation>
    <scope>IDENTIFICATION</scope>
    <source>
        <strain evidence="1">Dongola</strain>
    </source>
</reference>
<keyword evidence="2" id="KW-1185">Reference proteome</keyword>